<name>A0A194QDS1_PAPXU</name>
<accession>A0A194QDS1</accession>
<dbReference type="STRING" id="66420.A0A194QDS1"/>
<sequence>MQAVLLFPCAKQSVARSLAARSCVLLPSDDRWSTYFPRSCTQYTLCVQTWLHVTGASGPPAGCGHQRNRSLDSVLQRIPEDMTPTSPEGAPLRLPGDVATPRLALPPGVPAGSDDSGIHTPPDGADEDRPQPPAAARSRESLDSGNPEDTDKPPDPPDTIPSIPNEISVAETSKNKGFLLRLFESKLFDMSMAISYLFNSKESGVQTYLANKMFSFPYEDVDFYLPQLATMYIEMSDVADVLRPYLVHRCKQSAEFSLRLAWLLTAFGGDSKRSKAAKLRDSILAEEIRPAARRGHHRSQSDASALRITTPSGRHLGDLASGRAFDNGCLCGEQCSCGAPRLAPQTQFLTALTNIGRLLAGVADKERRNGRLRAELASLDLNLPARVWLPLHHRPHYVLRIPPHAAAVLNSKDKAPYIMYVEVLETEGHEPLPSRLLPPAPPAPHSPPIRHTKSEENLVPEWPALMSYTAPEDDAGDCWSHDDDDLTHYAATARLPAPDTLSQMSCMSAASLQSASSCGSRESLAVGAGEVRRRLADATAAPPPNAFRHDPADPSALALKESWESKLARMRSSSPYGSLSGWRLLGCIVKVGDDLRQELLAAQLLRRLSAAWRAERVPLRLRPYEILCLDAECGLIQPVLNTVSLHQIKKQSGKSLRAWLELEHGPPNSEGFLRAQNNFVESAAAYALTSYLLQLKDRHNGNILLDSEGHIIHIDFGFIFSTSPKNLGFESSPFKLTREFVEVMDGEDSDMFSYFKILMLRGLVAARKHCDQLIHLVEIMRMGGQLSCLRSSSAVSSFRARFHPGRTEPQLQALVDRLVRDALRSLSTRLYDNYQYYTNGIL</sequence>
<dbReference type="GO" id="GO:0005741">
    <property type="term" value="C:mitochondrial outer membrane"/>
    <property type="evidence" value="ECO:0007669"/>
    <property type="project" value="UniProtKB-SubCell"/>
</dbReference>
<dbReference type="Pfam" id="PF00454">
    <property type="entry name" value="PI3_PI4_kinase"/>
    <property type="match status" value="1"/>
</dbReference>
<dbReference type="PANTHER" id="PTHR10048:SF22">
    <property type="entry name" value="PHOSPHATIDYLINOSITOL 4-KINASE BETA"/>
    <property type="match status" value="1"/>
</dbReference>
<dbReference type="GO" id="GO:0030867">
    <property type="term" value="C:rough endoplasmic reticulum membrane"/>
    <property type="evidence" value="ECO:0007669"/>
    <property type="project" value="UniProtKB-SubCell"/>
</dbReference>
<keyword evidence="11" id="KW-1185">Reference proteome</keyword>
<evidence type="ECO:0000313" key="11">
    <source>
        <dbReference type="Proteomes" id="UP000053268"/>
    </source>
</evidence>
<dbReference type="Gene3D" id="3.30.1010.10">
    <property type="entry name" value="Phosphatidylinositol 3-kinase Catalytic Subunit, Chain A, domain 4"/>
    <property type="match status" value="1"/>
</dbReference>
<evidence type="ECO:0000256" key="4">
    <source>
        <dbReference type="ARBA" id="ARBA00022777"/>
    </source>
</evidence>
<evidence type="ECO:0000256" key="5">
    <source>
        <dbReference type="ARBA" id="ARBA00036767"/>
    </source>
</evidence>
<dbReference type="InterPro" id="IPR018936">
    <property type="entry name" value="PI3/4_kinase_CS"/>
</dbReference>
<reference evidence="10 11" key="1">
    <citation type="journal article" date="2015" name="Nat. Commun.">
        <title>Outbred genome sequencing and CRISPR/Cas9 gene editing in butterflies.</title>
        <authorList>
            <person name="Li X."/>
            <person name="Fan D."/>
            <person name="Zhang W."/>
            <person name="Liu G."/>
            <person name="Zhang L."/>
            <person name="Zhao L."/>
            <person name="Fang X."/>
            <person name="Chen L."/>
            <person name="Dong Y."/>
            <person name="Chen Y."/>
            <person name="Ding Y."/>
            <person name="Zhao R."/>
            <person name="Feng M."/>
            <person name="Zhu Y."/>
            <person name="Feng Y."/>
            <person name="Jiang X."/>
            <person name="Zhu D."/>
            <person name="Xiang H."/>
            <person name="Feng X."/>
            <person name="Li S."/>
            <person name="Wang J."/>
            <person name="Zhang G."/>
            <person name="Kronforst M.R."/>
            <person name="Wang W."/>
        </authorList>
    </citation>
    <scope>NUCLEOTIDE SEQUENCE [LARGE SCALE GENOMIC DNA]</scope>
    <source>
        <strain evidence="10">Ya'a_city_454_Px</strain>
        <tissue evidence="10">Whole body</tissue>
    </source>
</reference>
<dbReference type="InterPro" id="IPR000403">
    <property type="entry name" value="PI3/4_kinase_cat_dom"/>
</dbReference>
<evidence type="ECO:0000256" key="2">
    <source>
        <dbReference type="ARBA" id="ARBA00012169"/>
    </source>
</evidence>
<dbReference type="InterPro" id="IPR057754">
    <property type="entry name" value="PI4-kinase_beta/PIK1_cat"/>
</dbReference>
<evidence type="ECO:0000256" key="3">
    <source>
        <dbReference type="ARBA" id="ARBA00022679"/>
    </source>
</evidence>
<evidence type="ECO:0000259" key="9">
    <source>
        <dbReference type="PROSITE" id="PS50290"/>
    </source>
</evidence>
<feature type="region of interest" description="Disordered" evidence="8">
    <location>
        <begin position="80"/>
        <end position="164"/>
    </location>
</feature>
<dbReference type="SMART" id="SM00146">
    <property type="entry name" value="PI3Kc"/>
    <property type="match status" value="1"/>
</dbReference>
<dbReference type="Proteomes" id="UP000053268">
    <property type="component" value="Unassembled WGS sequence"/>
</dbReference>
<evidence type="ECO:0000256" key="8">
    <source>
        <dbReference type="SAM" id="MobiDB-lite"/>
    </source>
</evidence>
<dbReference type="PROSITE" id="PS50290">
    <property type="entry name" value="PI3_4_KINASE_3"/>
    <property type="match status" value="1"/>
</dbReference>
<dbReference type="GO" id="GO:0046854">
    <property type="term" value="P:phosphatidylinositol phosphate biosynthetic process"/>
    <property type="evidence" value="ECO:0007669"/>
    <property type="project" value="InterPro"/>
</dbReference>
<dbReference type="FunFam" id="1.10.1070.11:FF:000016">
    <property type="entry name" value="PIK1p Phosphatidylinositol 4-kinase"/>
    <property type="match status" value="1"/>
</dbReference>
<feature type="domain" description="PI3K/PI4K catalytic" evidence="9">
    <location>
        <begin position="561"/>
        <end position="827"/>
    </location>
</feature>
<evidence type="ECO:0000256" key="6">
    <source>
        <dbReference type="ARBA" id="ARBA00037860"/>
    </source>
</evidence>
<dbReference type="GO" id="GO:0048015">
    <property type="term" value="P:phosphatidylinositol-mediated signaling"/>
    <property type="evidence" value="ECO:0007669"/>
    <property type="project" value="TreeGrafter"/>
</dbReference>
<dbReference type="InterPro" id="IPR011009">
    <property type="entry name" value="Kinase-like_dom_sf"/>
</dbReference>
<gene>
    <name evidence="10" type="ORF">RR46_04315</name>
</gene>
<dbReference type="CDD" id="cd05168">
    <property type="entry name" value="PI4Kc_III_beta"/>
    <property type="match status" value="1"/>
</dbReference>
<dbReference type="InterPro" id="IPR049160">
    <property type="entry name" value="PI4KB-PIK1_PIK"/>
</dbReference>
<protein>
    <recommendedName>
        <fullName evidence="7">Phosphatidylinositol 4-kinase beta</fullName>
        <ecNumber evidence="2">2.7.1.67</ecNumber>
    </recommendedName>
</protein>
<dbReference type="Gene3D" id="1.10.1070.11">
    <property type="entry name" value="Phosphatidylinositol 3-/4-kinase, catalytic domain"/>
    <property type="match status" value="1"/>
</dbReference>
<keyword evidence="3" id="KW-0808">Transferase</keyword>
<dbReference type="PANTHER" id="PTHR10048">
    <property type="entry name" value="PHOSPHATIDYLINOSITOL KINASE"/>
    <property type="match status" value="1"/>
</dbReference>
<keyword evidence="4 10" id="KW-0418">Kinase</keyword>
<dbReference type="InterPro" id="IPR015433">
    <property type="entry name" value="PI3/4_kinase"/>
</dbReference>
<dbReference type="Pfam" id="PF21245">
    <property type="entry name" value="PI4KB-PIK1_PIK"/>
    <property type="match status" value="1"/>
</dbReference>
<comment type="subcellular location">
    <subcellularLocation>
        <location evidence="1">Mitochondrion outer membrane</location>
        <topology evidence="1">Peripheral membrane protein</topology>
    </subcellularLocation>
    <subcellularLocation>
        <location evidence="6">Rough endoplasmic reticulum membrane</location>
        <topology evidence="6">Peripheral membrane protein</topology>
    </subcellularLocation>
</comment>
<comment type="catalytic activity">
    <reaction evidence="5">
        <text>a 1,2-diacyl-sn-glycero-3-phospho-(1D-myo-inositol) + ATP = a 1,2-diacyl-sn-glycero-3-phospho-(1D-myo-inositol 4-phosphate) + ADP + H(+)</text>
        <dbReference type="Rhea" id="RHEA:19877"/>
        <dbReference type="ChEBI" id="CHEBI:15378"/>
        <dbReference type="ChEBI" id="CHEBI:30616"/>
        <dbReference type="ChEBI" id="CHEBI:57880"/>
        <dbReference type="ChEBI" id="CHEBI:58178"/>
        <dbReference type="ChEBI" id="CHEBI:456216"/>
        <dbReference type="EC" id="2.7.1.67"/>
    </reaction>
    <physiologicalReaction direction="left-to-right" evidence="5">
        <dbReference type="Rhea" id="RHEA:19878"/>
    </physiologicalReaction>
</comment>
<dbReference type="EC" id="2.7.1.67" evidence="2"/>
<evidence type="ECO:0000256" key="1">
    <source>
        <dbReference type="ARBA" id="ARBA00004450"/>
    </source>
</evidence>
<dbReference type="EMBL" id="KQ459144">
    <property type="protein sequence ID" value="KPJ03703.1"/>
    <property type="molecule type" value="Genomic_DNA"/>
</dbReference>
<dbReference type="GO" id="GO:0004430">
    <property type="term" value="F:1-phosphatidylinositol 4-kinase activity"/>
    <property type="evidence" value="ECO:0007669"/>
    <property type="project" value="UniProtKB-EC"/>
</dbReference>
<dbReference type="PROSITE" id="PS00915">
    <property type="entry name" value="PI3_4_KINASE_1"/>
    <property type="match status" value="1"/>
</dbReference>
<dbReference type="PROSITE" id="PS00916">
    <property type="entry name" value="PI3_4_KINASE_2"/>
    <property type="match status" value="1"/>
</dbReference>
<organism evidence="10 11">
    <name type="scientific">Papilio xuthus</name>
    <name type="common">Asian swallowtail butterfly</name>
    <dbReference type="NCBI Taxonomy" id="66420"/>
    <lineage>
        <taxon>Eukaryota</taxon>
        <taxon>Metazoa</taxon>
        <taxon>Ecdysozoa</taxon>
        <taxon>Arthropoda</taxon>
        <taxon>Hexapoda</taxon>
        <taxon>Insecta</taxon>
        <taxon>Pterygota</taxon>
        <taxon>Neoptera</taxon>
        <taxon>Endopterygota</taxon>
        <taxon>Lepidoptera</taxon>
        <taxon>Glossata</taxon>
        <taxon>Ditrysia</taxon>
        <taxon>Papilionoidea</taxon>
        <taxon>Papilionidae</taxon>
        <taxon>Papilioninae</taxon>
        <taxon>Papilio</taxon>
    </lineage>
</organism>
<evidence type="ECO:0000313" key="10">
    <source>
        <dbReference type="EMBL" id="KPJ03703.1"/>
    </source>
</evidence>
<dbReference type="AlphaFoldDB" id="A0A194QDS1"/>
<dbReference type="InterPro" id="IPR036940">
    <property type="entry name" value="PI3/4_kinase_cat_sf"/>
</dbReference>
<dbReference type="SUPFAM" id="SSF56112">
    <property type="entry name" value="Protein kinase-like (PK-like)"/>
    <property type="match status" value="1"/>
</dbReference>
<evidence type="ECO:0000256" key="7">
    <source>
        <dbReference type="ARBA" id="ARBA00039877"/>
    </source>
</evidence>
<proteinExistence type="predicted"/>